<evidence type="ECO:0000313" key="5">
    <source>
        <dbReference type="EMBL" id="RJR27118.1"/>
    </source>
</evidence>
<name>A0A3A4ZDG9_UNCKA</name>
<dbReference type="CDD" id="cd09898">
    <property type="entry name" value="H3TH_53EXO"/>
    <property type="match status" value="1"/>
</dbReference>
<dbReference type="PANTHER" id="PTHR42646:SF2">
    <property type="entry name" value="5'-3' EXONUCLEASE FAMILY PROTEIN"/>
    <property type="match status" value="1"/>
</dbReference>
<dbReference type="SMART" id="SM00475">
    <property type="entry name" value="53EXOc"/>
    <property type="match status" value="1"/>
</dbReference>
<evidence type="ECO:0000256" key="3">
    <source>
        <dbReference type="ARBA" id="ARBA00023125"/>
    </source>
</evidence>
<evidence type="ECO:0000313" key="6">
    <source>
        <dbReference type="Proteomes" id="UP000265540"/>
    </source>
</evidence>
<dbReference type="GO" id="GO:0033567">
    <property type="term" value="P:DNA replication, Okazaki fragment processing"/>
    <property type="evidence" value="ECO:0007669"/>
    <property type="project" value="InterPro"/>
</dbReference>
<proteinExistence type="predicted"/>
<dbReference type="Gene3D" id="3.40.50.1010">
    <property type="entry name" value="5'-nuclease"/>
    <property type="match status" value="1"/>
</dbReference>
<reference evidence="5 6" key="1">
    <citation type="journal article" date="2017" name="ISME J.">
        <title>Energy and carbon metabolisms in a deep terrestrial subsurface fluid microbial community.</title>
        <authorList>
            <person name="Momper L."/>
            <person name="Jungbluth S.P."/>
            <person name="Lee M.D."/>
            <person name="Amend J.P."/>
        </authorList>
    </citation>
    <scope>NUCLEOTIDE SEQUENCE [LARGE SCALE GENOMIC DNA]</scope>
    <source>
        <strain evidence="5">SURF_46</strain>
    </source>
</reference>
<gene>
    <name evidence="5" type="ORF">C4561_03065</name>
</gene>
<keyword evidence="2" id="KW-0378">Hydrolase</keyword>
<dbReference type="Proteomes" id="UP000265540">
    <property type="component" value="Unassembled WGS sequence"/>
</dbReference>
<dbReference type="SUPFAM" id="SSF88723">
    <property type="entry name" value="PIN domain-like"/>
    <property type="match status" value="1"/>
</dbReference>
<dbReference type="GO" id="GO:0017108">
    <property type="term" value="F:5'-flap endonuclease activity"/>
    <property type="evidence" value="ECO:0007669"/>
    <property type="project" value="InterPro"/>
</dbReference>
<keyword evidence="1" id="KW-0540">Nuclease</keyword>
<dbReference type="InterPro" id="IPR036279">
    <property type="entry name" value="5-3_exonuclease_C_sf"/>
</dbReference>
<dbReference type="Pfam" id="PF01367">
    <property type="entry name" value="5_3_exonuc"/>
    <property type="match status" value="1"/>
</dbReference>
<dbReference type="InterPro" id="IPR020046">
    <property type="entry name" value="5-3_exonucl_a-hlix_arch_N"/>
</dbReference>
<dbReference type="PANTHER" id="PTHR42646">
    <property type="entry name" value="FLAP ENDONUCLEASE XNI"/>
    <property type="match status" value="1"/>
</dbReference>
<evidence type="ECO:0000256" key="1">
    <source>
        <dbReference type="ARBA" id="ARBA00022722"/>
    </source>
</evidence>
<dbReference type="Gene3D" id="1.10.150.20">
    <property type="entry name" value="5' to 3' exonuclease, C-terminal subdomain"/>
    <property type="match status" value="1"/>
</dbReference>
<protein>
    <recommendedName>
        <fullName evidence="4">5'-3' exonuclease domain-containing protein</fullName>
    </recommendedName>
</protein>
<feature type="domain" description="5'-3' exonuclease" evidence="4">
    <location>
        <begin position="2"/>
        <end position="260"/>
    </location>
</feature>
<evidence type="ECO:0000259" key="4">
    <source>
        <dbReference type="SMART" id="SM00475"/>
    </source>
</evidence>
<organism evidence="5 6">
    <name type="scientific">candidate division WWE3 bacterium</name>
    <dbReference type="NCBI Taxonomy" id="2053526"/>
    <lineage>
        <taxon>Bacteria</taxon>
        <taxon>Katanobacteria</taxon>
    </lineage>
</organism>
<dbReference type="SUPFAM" id="SSF47807">
    <property type="entry name" value="5' to 3' exonuclease, C-terminal subdomain"/>
    <property type="match status" value="1"/>
</dbReference>
<keyword evidence="3" id="KW-0238">DNA-binding</keyword>
<dbReference type="InterPro" id="IPR038969">
    <property type="entry name" value="FEN"/>
</dbReference>
<dbReference type="SMART" id="SM00279">
    <property type="entry name" value="HhH2"/>
    <property type="match status" value="1"/>
</dbReference>
<dbReference type="InterPro" id="IPR008918">
    <property type="entry name" value="HhH2"/>
</dbReference>
<sequence length="307" mass="34818">MNKFLLLDTFNFLHRAYHALPKSFRDSNGEPTNAVYGVTSMLINVLDQIKPAYVVAAMDSIEPTFRLEDFTGYKAHRKPMEEDLSSQIPKVIEVLDAFGITRIMANGYEADDIIATMVKKFEPESEIVIVSNDRDLWQLAARKVLIMLPTTKGPAEWLGPSEVNTRLGFEPSLIADYKGLRGDTSDNIPGVYGIGEKTAAALIQNFGSIENIYANIDKVTPESTRQKLLNSYDQAMMSKKLAQLIYDVPVTVRFDELKYSTFNKLNVKRVLERYNFKSLIRRLGFDDETNNKKQKKDEVSKDQLSLL</sequence>
<dbReference type="Pfam" id="PF02739">
    <property type="entry name" value="5_3_exonuc_N"/>
    <property type="match status" value="1"/>
</dbReference>
<dbReference type="AlphaFoldDB" id="A0A3A4ZDG9"/>
<dbReference type="GO" id="GO:0003677">
    <property type="term" value="F:DNA binding"/>
    <property type="evidence" value="ECO:0007669"/>
    <property type="project" value="UniProtKB-KW"/>
</dbReference>
<dbReference type="EMBL" id="QZJF01000016">
    <property type="protein sequence ID" value="RJR27118.1"/>
    <property type="molecule type" value="Genomic_DNA"/>
</dbReference>
<accession>A0A3A4ZDG9</accession>
<dbReference type="GO" id="GO:0008409">
    <property type="term" value="F:5'-3' exonuclease activity"/>
    <property type="evidence" value="ECO:0007669"/>
    <property type="project" value="InterPro"/>
</dbReference>
<dbReference type="FunFam" id="1.10.150.20:FF:000003">
    <property type="entry name" value="DNA polymerase I"/>
    <property type="match status" value="1"/>
</dbReference>
<dbReference type="InterPro" id="IPR002421">
    <property type="entry name" value="5-3_exonuclease"/>
</dbReference>
<dbReference type="CDD" id="cd09859">
    <property type="entry name" value="PIN_53EXO"/>
    <property type="match status" value="1"/>
</dbReference>
<dbReference type="InterPro" id="IPR020045">
    <property type="entry name" value="DNA_polI_H3TH"/>
</dbReference>
<dbReference type="InterPro" id="IPR029060">
    <property type="entry name" value="PIN-like_dom_sf"/>
</dbReference>
<evidence type="ECO:0000256" key="2">
    <source>
        <dbReference type="ARBA" id="ARBA00022801"/>
    </source>
</evidence>
<comment type="caution">
    <text evidence="5">The sequence shown here is derived from an EMBL/GenBank/DDBJ whole genome shotgun (WGS) entry which is preliminary data.</text>
</comment>